<proteinExistence type="inferred from homology"/>
<evidence type="ECO:0000313" key="5">
    <source>
        <dbReference type="RefSeq" id="XP_050934261.1"/>
    </source>
</evidence>
<evidence type="ECO:0000313" key="6">
    <source>
        <dbReference type="RefSeq" id="XP_050934262.1"/>
    </source>
</evidence>
<dbReference type="AlphaFoldDB" id="A0AAJ8DX19"/>
<dbReference type="RefSeq" id="XP_050934262.1">
    <property type="nucleotide sequence ID" value="XM_051078305.1"/>
</dbReference>
<accession>A0AAJ8DX19</accession>
<reference evidence="4 5" key="1">
    <citation type="submission" date="2025-04" db="UniProtKB">
        <authorList>
            <consortium name="RefSeq"/>
        </authorList>
    </citation>
    <scope>IDENTIFICATION</scope>
    <source>
        <tissue evidence="4 5">Brain</tissue>
    </source>
</reference>
<dbReference type="RefSeq" id="XP_050934261.1">
    <property type="nucleotide sequence ID" value="XM_051078304.1"/>
</dbReference>
<evidence type="ECO:0000256" key="2">
    <source>
        <dbReference type="SAM" id="MobiDB-lite"/>
    </source>
</evidence>
<dbReference type="InterPro" id="IPR029373">
    <property type="entry name" value="FAM216"/>
</dbReference>
<evidence type="ECO:0000313" key="4">
    <source>
        <dbReference type="RefSeq" id="XP_050934260.1"/>
    </source>
</evidence>
<comment type="similarity">
    <text evidence="1">Belongs to the FAM216 family.</text>
</comment>
<organism evidence="3 4">
    <name type="scientific">Lates calcarifer</name>
    <name type="common">Barramundi</name>
    <name type="synonym">Holocentrus calcarifer</name>
    <dbReference type="NCBI Taxonomy" id="8187"/>
    <lineage>
        <taxon>Eukaryota</taxon>
        <taxon>Metazoa</taxon>
        <taxon>Chordata</taxon>
        <taxon>Craniata</taxon>
        <taxon>Vertebrata</taxon>
        <taxon>Euteleostomi</taxon>
        <taxon>Actinopterygii</taxon>
        <taxon>Neopterygii</taxon>
        <taxon>Teleostei</taxon>
        <taxon>Neoteleostei</taxon>
        <taxon>Acanthomorphata</taxon>
        <taxon>Carangaria</taxon>
        <taxon>Carangaria incertae sedis</taxon>
        <taxon>Centropomidae</taxon>
        <taxon>Lates</taxon>
    </lineage>
</organism>
<dbReference type="RefSeq" id="XP_050934265.1">
    <property type="nucleotide sequence ID" value="XM_051078308.1"/>
</dbReference>
<evidence type="ECO:0000256" key="1">
    <source>
        <dbReference type="ARBA" id="ARBA00008615"/>
    </source>
</evidence>
<gene>
    <name evidence="4 5 6 7 8" type="primary">LOC127143632</name>
</gene>
<evidence type="ECO:0000313" key="7">
    <source>
        <dbReference type="RefSeq" id="XP_050934263.1"/>
    </source>
</evidence>
<feature type="compositionally biased region" description="Polar residues" evidence="2">
    <location>
        <begin position="142"/>
        <end position="152"/>
    </location>
</feature>
<dbReference type="Proteomes" id="UP000694890">
    <property type="component" value="Linkage group LG19"/>
</dbReference>
<evidence type="ECO:0000313" key="8">
    <source>
        <dbReference type="RefSeq" id="XP_050934265.1"/>
    </source>
</evidence>
<feature type="region of interest" description="Disordered" evidence="2">
    <location>
        <begin position="131"/>
        <end position="180"/>
    </location>
</feature>
<evidence type="ECO:0000313" key="3">
    <source>
        <dbReference type="Proteomes" id="UP000694890"/>
    </source>
</evidence>
<dbReference type="KEGG" id="lcf:127143632"/>
<dbReference type="RefSeq" id="XP_050934260.1">
    <property type="nucleotide sequence ID" value="XM_051078303.1"/>
</dbReference>
<sequence length="180" mass="20287">MKKQVTFAESQTVHRLQQDKAVPSRTGMNELKMACKDSGLKINRAPAARKEPQLQHLTPIQIPKAMTAAPFLKHAALTPGQKEYLYTIAASYSTAHVRNLITQHYMNVLHRCIRAGYSPNRDDLVVTSVTLPENESEKHQSKTQSEISSGEKTQGENKYQDKTSWKILSPKNPKQTSQIF</sequence>
<protein>
    <submittedName>
        <fullName evidence="4 5">Protein FAM216A isoform X1</fullName>
    </submittedName>
</protein>
<dbReference type="Pfam" id="PF15107">
    <property type="entry name" value="FAM216B"/>
    <property type="match status" value="1"/>
</dbReference>
<dbReference type="GeneID" id="127143632"/>
<dbReference type="PANTHER" id="PTHR16476">
    <property type="entry name" value="FAMILY WITH SEQUENCE SIMILARITY 216 MEMBER A"/>
    <property type="match status" value="1"/>
</dbReference>
<dbReference type="RefSeq" id="XP_050934263.1">
    <property type="nucleotide sequence ID" value="XM_051078306.1"/>
</dbReference>
<dbReference type="PANTHER" id="PTHR16476:SF4">
    <property type="entry name" value="PROTEIN FAM216A"/>
    <property type="match status" value="1"/>
</dbReference>
<feature type="compositionally biased region" description="Basic and acidic residues" evidence="2">
    <location>
        <begin position="153"/>
        <end position="164"/>
    </location>
</feature>
<name>A0AAJ8DX19_LATCA</name>